<proteinExistence type="predicted"/>
<dbReference type="Proteomes" id="UP000031368">
    <property type="component" value="Chromosome"/>
</dbReference>
<evidence type="ECO:0000313" key="1">
    <source>
        <dbReference type="EMBL" id="AJD41004.1"/>
    </source>
</evidence>
<name>A0A0B4WZD2_9HYPH</name>
<reference evidence="1 2" key="1">
    <citation type="submission" date="2013-11" db="EMBL/GenBank/DDBJ databases">
        <title>Complete genome sequence of Rhizobium gallicum bv. gallicum R602.</title>
        <authorList>
            <person name="Bustos P."/>
            <person name="Santamaria R.I."/>
            <person name="Lozano L."/>
            <person name="Acosta J.L."/>
            <person name="Ormeno-Orrillo E."/>
            <person name="Rogel M.A."/>
            <person name="Romero D."/>
            <person name="Cevallos M.A."/>
            <person name="Martinez-Romero E."/>
            <person name="Gonzalez V."/>
        </authorList>
    </citation>
    <scope>NUCLEOTIDE SEQUENCE [LARGE SCALE GENOMIC DNA]</scope>
    <source>
        <strain evidence="1 2">R602</strain>
    </source>
</reference>
<dbReference type="HOGENOM" id="CLU_2702240_0_0_5"/>
<organism evidence="1 2">
    <name type="scientific">Rhizobium gallicum bv. gallicum R602sp</name>
    <dbReference type="NCBI Taxonomy" id="1041138"/>
    <lineage>
        <taxon>Bacteria</taxon>
        <taxon>Pseudomonadati</taxon>
        <taxon>Pseudomonadota</taxon>
        <taxon>Alphaproteobacteria</taxon>
        <taxon>Hyphomicrobiales</taxon>
        <taxon>Rhizobiaceae</taxon>
        <taxon>Rhizobium/Agrobacterium group</taxon>
        <taxon>Rhizobium</taxon>
    </lineage>
</organism>
<protein>
    <submittedName>
        <fullName evidence="1">Uncharacterized protein</fullName>
    </submittedName>
</protein>
<dbReference type="AlphaFoldDB" id="A0A0B4WZD2"/>
<dbReference type="EMBL" id="CP006877">
    <property type="protein sequence ID" value="AJD41004.1"/>
    <property type="molecule type" value="Genomic_DNA"/>
</dbReference>
<evidence type="ECO:0000313" key="2">
    <source>
        <dbReference type="Proteomes" id="UP000031368"/>
    </source>
</evidence>
<dbReference type="KEGG" id="rga:RGR602_CH01662"/>
<gene>
    <name evidence="1" type="ORF">RGR602_CH01662</name>
</gene>
<dbReference type="RefSeq" id="WP_039844687.1">
    <property type="nucleotide sequence ID" value="NZ_CP006877.1"/>
</dbReference>
<sequence>MKSRIIDFLQTADSAQNQNRKFLAASRIHAFITLLWLISADPAADDPVEGFGVLEAGSPTQIASHVGFLKAEV</sequence>
<accession>A0A0B4WZD2</accession>
<keyword evidence="2" id="KW-1185">Reference proteome</keyword>